<reference evidence="2" key="1">
    <citation type="journal article" date="2020" name="mSystems">
        <title>Genome- and Community-Level Interaction Insights into Carbon Utilization and Element Cycling Functions of Hydrothermarchaeota in Hydrothermal Sediment.</title>
        <authorList>
            <person name="Zhou Z."/>
            <person name="Liu Y."/>
            <person name="Xu W."/>
            <person name="Pan J."/>
            <person name="Luo Z.H."/>
            <person name="Li M."/>
        </authorList>
    </citation>
    <scope>NUCLEOTIDE SEQUENCE [LARGE SCALE GENOMIC DNA]</scope>
    <source>
        <strain evidence="2">SpSt-1038</strain>
    </source>
</reference>
<dbReference type="EMBL" id="DRVT01000021">
    <property type="protein sequence ID" value="HHI48926.1"/>
    <property type="molecule type" value="Genomic_DNA"/>
</dbReference>
<comment type="caution">
    <text evidence="2">The sequence shown here is derived from an EMBL/GenBank/DDBJ whole genome shotgun (WGS) entry which is preliminary data.</text>
</comment>
<keyword evidence="1" id="KW-1133">Transmembrane helix</keyword>
<keyword evidence="1" id="KW-0812">Transmembrane</keyword>
<organism evidence="2">
    <name type="scientific">Candidatus Methanosuratincola petrocarbonis</name>
    <name type="common">ex Vanwonterghem et al. 2016</name>
    <dbReference type="NCBI Taxonomy" id="1867261"/>
    <lineage>
        <taxon>Archaea</taxon>
        <taxon>Thermoproteota</taxon>
        <taxon>Methanosuratincolia</taxon>
        <taxon>Candidatus Methanomethylicales</taxon>
        <taxon>Candidatus Methanomethylicaceae</taxon>
        <taxon>Candidatus Methanosuratincola (ex Vanwonterghem et al. 2016)</taxon>
    </lineage>
</organism>
<evidence type="ECO:0008006" key="3">
    <source>
        <dbReference type="Google" id="ProtNLM"/>
    </source>
</evidence>
<accession>A0A7J3UYH3</accession>
<feature type="transmembrane region" description="Helical" evidence="1">
    <location>
        <begin position="6"/>
        <end position="24"/>
    </location>
</feature>
<evidence type="ECO:0000313" key="2">
    <source>
        <dbReference type="EMBL" id="HHI48926.1"/>
    </source>
</evidence>
<protein>
    <recommendedName>
        <fullName evidence="3">DUF4405 domain-containing protein</fullName>
    </recommendedName>
</protein>
<sequence>MVFHWLDWIGALYIALSITLYHFLKKRYPEKYFTLLRFHTFGNLVSAALVSAHVVQQLTRSTLPTLATGLTLILALALLISSGIILRFFGKFPKVKSVKFLHKGATVAFYLDLFVHILHGLGYI</sequence>
<name>A0A7J3UYH3_9CREN</name>
<feature type="transmembrane region" description="Helical" evidence="1">
    <location>
        <begin position="36"/>
        <end position="55"/>
    </location>
</feature>
<gene>
    <name evidence="2" type="ORF">ENL91_02005</name>
</gene>
<dbReference type="AlphaFoldDB" id="A0A7J3UYH3"/>
<evidence type="ECO:0000256" key="1">
    <source>
        <dbReference type="SAM" id="Phobius"/>
    </source>
</evidence>
<feature type="transmembrane region" description="Helical" evidence="1">
    <location>
        <begin position="100"/>
        <end position="121"/>
    </location>
</feature>
<proteinExistence type="predicted"/>
<keyword evidence="1" id="KW-0472">Membrane</keyword>
<feature type="transmembrane region" description="Helical" evidence="1">
    <location>
        <begin position="67"/>
        <end position="88"/>
    </location>
</feature>